<proteinExistence type="predicted"/>
<accession>A0ABD1XFE1</accession>
<name>A0ABD1XFE1_9MARC</name>
<dbReference type="AlphaFoldDB" id="A0ABD1XFE1"/>
<evidence type="ECO:0000313" key="2">
    <source>
        <dbReference type="Proteomes" id="UP001605036"/>
    </source>
</evidence>
<gene>
    <name evidence="1" type="ORF">R1flu_025971</name>
</gene>
<dbReference type="Proteomes" id="UP001605036">
    <property type="component" value="Unassembled WGS sequence"/>
</dbReference>
<evidence type="ECO:0000313" key="1">
    <source>
        <dbReference type="EMBL" id="KAL2607398.1"/>
    </source>
</evidence>
<organism evidence="1 2">
    <name type="scientific">Riccia fluitans</name>
    <dbReference type="NCBI Taxonomy" id="41844"/>
    <lineage>
        <taxon>Eukaryota</taxon>
        <taxon>Viridiplantae</taxon>
        <taxon>Streptophyta</taxon>
        <taxon>Embryophyta</taxon>
        <taxon>Marchantiophyta</taxon>
        <taxon>Marchantiopsida</taxon>
        <taxon>Marchantiidae</taxon>
        <taxon>Marchantiales</taxon>
        <taxon>Ricciaceae</taxon>
        <taxon>Riccia</taxon>
    </lineage>
</organism>
<protein>
    <submittedName>
        <fullName evidence="1">Uncharacterized protein</fullName>
    </submittedName>
</protein>
<dbReference type="EMBL" id="JBHFFA010000008">
    <property type="protein sequence ID" value="KAL2607398.1"/>
    <property type="molecule type" value="Genomic_DNA"/>
</dbReference>
<comment type="caution">
    <text evidence="1">The sequence shown here is derived from an EMBL/GenBank/DDBJ whole genome shotgun (WGS) entry which is preliminary data.</text>
</comment>
<reference evidence="1 2" key="1">
    <citation type="submission" date="2024-09" db="EMBL/GenBank/DDBJ databases">
        <title>Chromosome-scale assembly of Riccia fluitans.</title>
        <authorList>
            <person name="Paukszto L."/>
            <person name="Sawicki J."/>
            <person name="Karawczyk K."/>
            <person name="Piernik-Szablinska J."/>
            <person name="Szczecinska M."/>
            <person name="Mazdziarz M."/>
        </authorList>
    </citation>
    <scope>NUCLEOTIDE SEQUENCE [LARGE SCALE GENOMIC DNA]</scope>
    <source>
        <strain evidence="1">Rf_01</strain>
        <tissue evidence="1">Aerial parts of the thallus</tissue>
    </source>
</reference>
<sequence length="151" mass="17171">MVQRLSIQPREDHAMADTAAATQIADPGRYRMRKQLMDPSPEFSERASPPAWMVRRSGRRQLESFKVAVAEEDSRVAVFLEFRIYPSRRDCHRMHPFLALNVRLRGVLQQRLKSPTDVGTKVTPIRSSVPSNTPCLASFLTPLPHDEQTSS</sequence>
<keyword evidence="2" id="KW-1185">Reference proteome</keyword>